<evidence type="ECO:0000313" key="1">
    <source>
        <dbReference type="EMBL" id="KAJ0105982.1"/>
    </source>
</evidence>
<proteinExistence type="predicted"/>
<dbReference type="Proteomes" id="UP001164250">
    <property type="component" value="Chromosome 2"/>
</dbReference>
<reference evidence="2" key="1">
    <citation type="journal article" date="2023" name="G3 (Bethesda)">
        <title>Genome assembly and association tests identify interacting loci associated with vigor, precocity, and sex in interspecific pistachio rootstocks.</title>
        <authorList>
            <person name="Palmer W."/>
            <person name="Jacygrad E."/>
            <person name="Sagayaradj S."/>
            <person name="Cavanaugh K."/>
            <person name="Han R."/>
            <person name="Bertier L."/>
            <person name="Beede B."/>
            <person name="Kafkas S."/>
            <person name="Golino D."/>
            <person name="Preece J."/>
            <person name="Michelmore R."/>
        </authorList>
    </citation>
    <scope>NUCLEOTIDE SEQUENCE [LARGE SCALE GENOMIC DNA]</scope>
</reference>
<name>A0ACC1C1L5_9ROSI</name>
<keyword evidence="2" id="KW-1185">Reference proteome</keyword>
<accession>A0ACC1C1L5</accession>
<dbReference type="EMBL" id="CM047898">
    <property type="protein sequence ID" value="KAJ0105982.1"/>
    <property type="molecule type" value="Genomic_DNA"/>
</dbReference>
<organism evidence="1 2">
    <name type="scientific">Pistacia atlantica</name>
    <dbReference type="NCBI Taxonomy" id="434234"/>
    <lineage>
        <taxon>Eukaryota</taxon>
        <taxon>Viridiplantae</taxon>
        <taxon>Streptophyta</taxon>
        <taxon>Embryophyta</taxon>
        <taxon>Tracheophyta</taxon>
        <taxon>Spermatophyta</taxon>
        <taxon>Magnoliopsida</taxon>
        <taxon>eudicotyledons</taxon>
        <taxon>Gunneridae</taxon>
        <taxon>Pentapetalae</taxon>
        <taxon>rosids</taxon>
        <taxon>malvids</taxon>
        <taxon>Sapindales</taxon>
        <taxon>Anacardiaceae</taxon>
        <taxon>Pistacia</taxon>
    </lineage>
</organism>
<gene>
    <name evidence="1" type="ORF">Patl1_17773</name>
</gene>
<protein>
    <submittedName>
        <fullName evidence="1">Uncharacterized protein</fullName>
    </submittedName>
</protein>
<comment type="caution">
    <text evidence="1">The sequence shown here is derived from an EMBL/GenBank/DDBJ whole genome shotgun (WGS) entry which is preliminary data.</text>
</comment>
<sequence length="64" mass="7407">MRVEEESNEDFIAFIVLLPVVWHGHAWLWMIFGSEITSLSFKQRGQSFEASVLSSPLVSTQQFY</sequence>
<evidence type="ECO:0000313" key="2">
    <source>
        <dbReference type="Proteomes" id="UP001164250"/>
    </source>
</evidence>